<dbReference type="SUPFAM" id="SSF160897">
    <property type="entry name" value="Taf5 N-terminal domain-like"/>
    <property type="match status" value="1"/>
</dbReference>
<gene>
    <name evidence="10" type="ORF">F1559_003156</name>
</gene>
<dbReference type="Gene3D" id="2.130.10.10">
    <property type="entry name" value="YVTN repeat-like/Quinoprotein amine dehydrogenase"/>
    <property type="match status" value="2"/>
</dbReference>
<dbReference type="Proteomes" id="UP000530660">
    <property type="component" value="Unassembled WGS sequence"/>
</dbReference>
<keyword evidence="4" id="KW-0805">Transcription regulation</keyword>
<evidence type="ECO:0000259" key="9">
    <source>
        <dbReference type="Pfam" id="PF04494"/>
    </source>
</evidence>
<feature type="domain" description="TFIID subunit TAF5 NTD2" evidence="9">
    <location>
        <begin position="47"/>
        <end position="175"/>
    </location>
</feature>
<dbReference type="OrthoDB" id="674604at2759"/>
<keyword evidence="5" id="KW-0804">Transcription</keyword>
<feature type="repeat" description="WD" evidence="7">
    <location>
        <begin position="591"/>
        <end position="633"/>
    </location>
</feature>
<feature type="repeat" description="WD" evidence="7">
    <location>
        <begin position="423"/>
        <end position="464"/>
    </location>
</feature>
<dbReference type="PROSITE" id="PS50294">
    <property type="entry name" value="WD_REPEATS_REGION"/>
    <property type="match status" value="4"/>
</dbReference>
<dbReference type="Pfam" id="PF04494">
    <property type="entry name" value="TFIID_NTD2"/>
    <property type="match status" value="1"/>
</dbReference>
<protein>
    <recommendedName>
        <fullName evidence="9">TFIID subunit TAF5 NTD2 domain-containing protein</fullName>
    </recommendedName>
</protein>
<dbReference type="GO" id="GO:0005669">
    <property type="term" value="C:transcription factor TFIID complex"/>
    <property type="evidence" value="ECO:0007669"/>
    <property type="project" value="TreeGrafter"/>
</dbReference>
<feature type="compositionally biased region" description="Low complexity" evidence="8">
    <location>
        <begin position="288"/>
        <end position="301"/>
    </location>
</feature>
<feature type="region of interest" description="Disordered" evidence="8">
    <location>
        <begin position="1"/>
        <end position="29"/>
    </location>
</feature>
<evidence type="ECO:0000256" key="4">
    <source>
        <dbReference type="ARBA" id="ARBA00023015"/>
    </source>
</evidence>
<sequence>MSESEAAASELLRSKGLGPETLGTPSQNDDDSVKNVFLFIEKQGHHADPASVSDQYRTLRTWVENSLDMYKSELVSVLYPLLVHTFLDLVDQGHQEVAESFLRRYGSEFQDRGHRDELTALSTVSLPDHIAQNEAARLFRSNRYQLHFSAYGWQLLVSFLRDSGSFFFLRILNEYARVQIERLSTDPLADATRVTADGKATDGFVGASERASLLRIPVQWGLLRESDYIIEDTEVDIDRAYMERMARERDAEHADEESGVASGSGETPASAHPSAKGSGTEREKLTPARRGGSRASAAVSRGVDDIAKTTESGENLDVTQSISLPKIWRSSGMVPSLEDLRHRVRLSTAALPSVLFYTLLNSHGMVNAMDITNDGSLVMAGCDDSAIRLYKVREELSTESESEKQHKTSIPGEIPSLSASRVLIGHAGPVYAVHASADGRYCLSSSEDGTARLWDLHLGTDLVAYPCHQAPVWDVRFAPLGRYFVTASNDRTARLFCTDRVSPLRLFAGHMTDVDCISWHPNCNYIATGSSDRSCRLWDCRMGDCTRIFLGHRAPLTALAFSPNGRIIATADFDGTILLHDIAEGRVMTQCIEHTDAVWCLDFSRGDGALLASGSADNSIRLWSISSGELKPTASSDDPVPKSRSACVMRTKSTPVLGLRFSWRNLLLAGGSFRALS</sequence>
<dbReference type="GO" id="GO:0006367">
    <property type="term" value="P:transcription initiation at RNA polymerase II promoter"/>
    <property type="evidence" value="ECO:0007669"/>
    <property type="project" value="TreeGrafter"/>
</dbReference>
<dbReference type="InterPro" id="IPR001680">
    <property type="entry name" value="WD40_rpt"/>
</dbReference>
<reference evidence="10 11" key="1">
    <citation type="journal article" date="2020" name="J. Phycol.">
        <title>Comparative genome analysis reveals Cyanidiococcus gen. nov., a new extremophilic red algal genus sister to Cyanidioschyzon (Cyanidioschyzonaceae, Rhodophyta).</title>
        <authorList>
            <person name="Liu S.-L."/>
            <person name="Chiang Y.-R."/>
            <person name="Yoon H.S."/>
            <person name="Fu H.-Y."/>
        </authorList>
    </citation>
    <scope>NUCLEOTIDE SEQUENCE [LARGE SCALE GENOMIC DNA]</scope>
    <source>
        <strain evidence="10 11">THAL066</strain>
    </source>
</reference>
<dbReference type="CDD" id="cd00200">
    <property type="entry name" value="WD40"/>
    <property type="match status" value="1"/>
</dbReference>
<evidence type="ECO:0000256" key="6">
    <source>
        <dbReference type="ARBA" id="ARBA00023242"/>
    </source>
</evidence>
<dbReference type="PANTHER" id="PTHR19879">
    <property type="entry name" value="TRANSCRIPTION INITIATION FACTOR TFIID"/>
    <property type="match status" value="1"/>
</dbReference>
<dbReference type="AlphaFoldDB" id="A0A7J7IIV7"/>
<dbReference type="SMART" id="SM00320">
    <property type="entry name" value="WD40"/>
    <property type="match status" value="6"/>
</dbReference>
<dbReference type="PROSITE" id="PS50082">
    <property type="entry name" value="WD_REPEATS_2"/>
    <property type="match status" value="5"/>
</dbReference>
<evidence type="ECO:0000256" key="5">
    <source>
        <dbReference type="ARBA" id="ARBA00023163"/>
    </source>
</evidence>
<evidence type="ECO:0000256" key="2">
    <source>
        <dbReference type="ARBA" id="ARBA00022574"/>
    </source>
</evidence>
<dbReference type="Pfam" id="PF00400">
    <property type="entry name" value="WD40"/>
    <property type="match status" value="6"/>
</dbReference>
<dbReference type="Gene3D" id="1.25.40.500">
    <property type="entry name" value="TFIID subunit TAF5, NTD2 domain"/>
    <property type="match status" value="1"/>
</dbReference>
<keyword evidence="6" id="KW-0539">Nucleus</keyword>
<organism evidence="10 11">
    <name type="scientific">Cyanidiococcus yangmingshanensis</name>
    <dbReference type="NCBI Taxonomy" id="2690220"/>
    <lineage>
        <taxon>Eukaryota</taxon>
        <taxon>Rhodophyta</taxon>
        <taxon>Bangiophyceae</taxon>
        <taxon>Cyanidiales</taxon>
        <taxon>Cyanidiaceae</taxon>
        <taxon>Cyanidiococcus</taxon>
    </lineage>
</organism>
<keyword evidence="2 7" id="KW-0853">WD repeat</keyword>
<dbReference type="InterPro" id="IPR036322">
    <property type="entry name" value="WD40_repeat_dom_sf"/>
</dbReference>
<dbReference type="SUPFAM" id="SSF50978">
    <property type="entry name" value="WD40 repeat-like"/>
    <property type="match status" value="1"/>
</dbReference>
<dbReference type="InterPro" id="IPR015943">
    <property type="entry name" value="WD40/YVTN_repeat-like_dom_sf"/>
</dbReference>
<evidence type="ECO:0000256" key="1">
    <source>
        <dbReference type="ARBA" id="ARBA00004123"/>
    </source>
</evidence>
<accession>A0A7J7IIV7</accession>
<dbReference type="InterPro" id="IPR037264">
    <property type="entry name" value="TFIID_NTD2_sf"/>
</dbReference>
<feature type="repeat" description="WD" evidence="7">
    <location>
        <begin position="465"/>
        <end position="496"/>
    </location>
</feature>
<evidence type="ECO:0000313" key="10">
    <source>
        <dbReference type="EMBL" id="KAF6002241.1"/>
    </source>
</evidence>
<dbReference type="PANTHER" id="PTHR19879:SF1">
    <property type="entry name" value="CANNONBALL-RELATED"/>
    <property type="match status" value="1"/>
</dbReference>
<dbReference type="InterPro" id="IPR019775">
    <property type="entry name" value="WD40_repeat_CS"/>
</dbReference>
<dbReference type="InterPro" id="IPR020472">
    <property type="entry name" value="WD40_PAC1"/>
</dbReference>
<dbReference type="PRINTS" id="PR00320">
    <property type="entry name" value="GPROTEINBRPT"/>
</dbReference>
<evidence type="ECO:0000256" key="7">
    <source>
        <dbReference type="PROSITE-ProRule" id="PRU00221"/>
    </source>
</evidence>
<feature type="repeat" description="WD" evidence="7">
    <location>
        <begin position="507"/>
        <end position="548"/>
    </location>
</feature>
<feature type="region of interest" description="Disordered" evidence="8">
    <location>
        <begin position="247"/>
        <end position="312"/>
    </location>
</feature>
<evidence type="ECO:0000256" key="3">
    <source>
        <dbReference type="ARBA" id="ARBA00022737"/>
    </source>
</evidence>
<evidence type="ECO:0000256" key="8">
    <source>
        <dbReference type="SAM" id="MobiDB-lite"/>
    </source>
</evidence>
<comment type="caution">
    <text evidence="10">The sequence shown here is derived from an EMBL/GenBank/DDBJ whole genome shotgun (WGS) entry which is preliminary data.</text>
</comment>
<name>A0A7J7IIV7_9RHOD</name>
<dbReference type="EMBL" id="VWRR01000011">
    <property type="protein sequence ID" value="KAF6002241.1"/>
    <property type="molecule type" value="Genomic_DNA"/>
</dbReference>
<dbReference type="CDD" id="cd08044">
    <property type="entry name" value="TAF5_NTD2"/>
    <property type="match status" value="1"/>
</dbReference>
<keyword evidence="11" id="KW-1185">Reference proteome</keyword>
<keyword evidence="3" id="KW-0677">Repeat</keyword>
<proteinExistence type="predicted"/>
<dbReference type="PROSITE" id="PS00678">
    <property type="entry name" value="WD_REPEATS_1"/>
    <property type="match status" value="1"/>
</dbReference>
<evidence type="ECO:0000313" key="11">
    <source>
        <dbReference type="Proteomes" id="UP000530660"/>
    </source>
</evidence>
<feature type="repeat" description="WD" evidence="7">
    <location>
        <begin position="549"/>
        <end position="590"/>
    </location>
</feature>
<dbReference type="GO" id="GO:0016251">
    <property type="term" value="F:RNA polymerase II general transcription initiation factor activity"/>
    <property type="evidence" value="ECO:0007669"/>
    <property type="project" value="TreeGrafter"/>
</dbReference>
<comment type="subcellular location">
    <subcellularLocation>
        <location evidence="1">Nucleus</location>
    </subcellularLocation>
</comment>
<dbReference type="InterPro" id="IPR007582">
    <property type="entry name" value="TFIID_NTD2"/>
</dbReference>